<dbReference type="eggNOG" id="COG1826">
    <property type="taxonomic scope" value="Bacteria"/>
</dbReference>
<keyword evidence="3 9" id="KW-1003">Cell membrane</keyword>
<comment type="function">
    <text evidence="9">Part of the twin-arginine translocation (Tat) system that transports large folded proteins containing a characteristic twin-arginine motif in their signal peptide across membranes. TatA could form the protein-conducting channel of the Tat system.</text>
</comment>
<keyword evidence="12" id="KW-1185">Reference proteome</keyword>
<accession>A0A0A0M9W0</accession>
<evidence type="ECO:0000256" key="6">
    <source>
        <dbReference type="ARBA" id="ARBA00022989"/>
    </source>
</evidence>
<comment type="caution">
    <text evidence="11">The sequence shown here is derived from an EMBL/GenBank/DDBJ whole genome shotgun (WGS) entry which is preliminary data.</text>
</comment>
<dbReference type="HAMAP" id="MF_00236">
    <property type="entry name" value="TatA_E"/>
    <property type="match status" value="1"/>
</dbReference>
<evidence type="ECO:0000256" key="3">
    <source>
        <dbReference type="ARBA" id="ARBA00022475"/>
    </source>
</evidence>
<dbReference type="PANTHER" id="PTHR42982:SF1">
    <property type="entry name" value="SEC-INDEPENDENT PROTEIN TRANSLOCASE PROTEIN TATA"/>
    <property type="match status" value="1"/>
</dbReference>
<dbReference type="OrthoDB" id="7066617at2"/>
<evidence type="ECO:0000256" key="4">
    <source>
        <dbReference type="ARBA" id="ARBA00022692"/>
    </source>
</evidence>
<dbReference type="STRING" id="1385515.GCA_000423325_01172"/>
<reference evidence="11 12" key="1">
    <citation type="submission" date="2013-08" db="EMBL/GenBank/DDBJ databases">
        <title>Genomic analysis of Lysobacter defluvii.</title>
        <authorList>
            <person name="Wang Q."/>
            <person name="Wang G."/>
        </authorList>
    </citation>
    <scope>NUCLEOTIDE SEQUENCE [LARGE SCALE GENOMIC DNA]</scope>
    <source>
        <strain evidence="11 12">IMMIB APB-9</strain>
    </source>
</reference>
<evidence type="ECO:0000313" key="11">
    <source>
        <dbReference type="EMBL" id="KGO99860.1"/>
    </source>
</evidence>
<organism evidence="11 12">
    <name type="scientific">Lysobacter defluvii IMMIB APB-9 = DSM 18482</name>
    <dbReference type="NCBI Taxonomy" id="1385515"/>
    <lineage>
        <taxon>Bacteria</taxon>
        <taxon>Pseudomonadati</taxon>
        <taxon>Pseudomonadota</taxon>
        <taxon>Gammaproteobacteria</taxon>
        <taxon>Lysobacterales</taxon>
        <taxon>Lysobacteraceae</taxon>
        <taxon>Novilysobacter</taxon>
    </lineage>
</organism>
<dbReference type="RefSeq" id="WP_027069589.1">
    <property type="nucleotide sequence ID" value="NZ_AUHT01000006.1"/>
</dbReference>
<evidence type="ECO:0000256" key="2">
    <source>
        <dbReference type="ARBA" id="ARBA00022448"/>
    </source>
</evidence>
<feature type="compositionally biased region" description="Basic and acidic residues" evidence="10">
    <location>
        <begin position="54"/>
        <end position="75"/>
    </location>
</feature>
<keyword evidence="5 9" id="KW-0653">Protein transport</keyword>
<evidence type="ECO:0000256" key="8">
    <source>
        <dbReference type="ARBA" id="ARBA00023136"/>
    </source>
</evidence>
<comment type="subcellular location">
    <subcellularLocation>
        <location evidence="1 9">Cell membrane</location>
        <topology evidence="1 9">Single-pass membrane protein</topology>
    </subcellularLocation>
</comment>
<dbReference type="PANTHER" id="PTHR42982">
    <property type="entry name" value="SEC-INDEPENDENT PROTEIN TRANSLOCASE PROTEIN TATA"/>
    <property type="match status" value="1"/>
</dbReference>
<comment type="similarity">
    <text evidence="9">Belongs to the TatA/E family.</text>
</comment>
<dbReference type="GO" id="GO:0033281">
    <property type="term" value="C:TAT protein transport complex"/>
    <property type="evidence" value="ECO:0007669"/>
    <property type="project" value="UniProtKB-UniRule"/>
</dbReference>
<dbReference type="GO" id="GO:0043953">
    <property type="term" value="P:protein transport by the Tat complex"/>
    <property type="evidence" value="ECO:0007669"/>
    <property type="project" value="UniProtKB-UniRule"/>
</dbReference>
<evidence type="ECO:0000256" key="10">
    <source>
        <dbReference type="SAM" id="MobiDB-lite"/>
    </source>
</evidence>
<evidence type="ECO:0000256" key="9">
    <source>
        <dbReference type="HAMAP-Rule" id="MF_00236"/>
    </source>
</evidence>
<sequence>MGSFSIWHWLVVLVIVTLVFGTKRLKNAGKDVGEAIKGFKQGLADDEESPPARLRHESREIGARDAARNDEKPPR</sequence>
<feature type="region of interest" description="Disordered" evidence="10">
    <location>
        <begin position="41"/>
        <end position="75"/>
    </location>
</feature>
<name>A0A0A0M9W0_9GAMM</name>
<keyword evidence="2 9" id="KW-0813">Transport</keyword>
<dbReference type="Proteomes" id="UP000030003">
    <property type="component" value="Unassembled WGS sequence"/>
</dbReference>
<dbReference type="Gene3D" id="1.20.5.3310">
    <property type="match status" value="1"/>
</dbReference>
<dbReference type="GO" id="GO:0008320">
    <property type="term" value="F:protein transmembrane transporter activity"/>
    <property type="evidence" value="ECO:0007669"/>
    <property type="project" value="UniProtKB-UniRule"/>
</dbReference>
<comment type="subunit">
    <text evidence="9">The Tat system comprises two distinct complexes: a TatABC complex, containing multiple copies of TatA, TatB and TatC subunits, and a separate TatA complex, containing only TatA subunits. Substrates initially bind to the TatABC complex, which probably triggers association of the separate TatA complex to form the active translocon.</text>
</comment>
<dbReference type="InterPro" id="IPR003369">
    <property type="entry name" value="TatA/B/E"/>
</dbReference>
<keyword evidence="8 9" id="KW-0472">Membrane</keyword>
<proteinExistence type="inferred from homology"/>
<dbReference type="NCBIfam" id="TIGR01411">
    <property type="entry name" value="tatAE"/>
    <property type="match status" value="1"/>
</dbReference>
<keyword evidence="4 9" id="KW-0812">Transmembrane</keyword>
<dbReference type="NCBIfam" id="NF002813">
    <property type="entry name" value="PRK02958.1"/>
    <property type="match status" value="1"/>
</dbReference>
<keyword evidence="6 9" id="KW-1133">Transmembrane helix</keyword>
<dbReference type="EMBL" id="AVBH01000001">
    <property type="protein sequence ID" value="KGO99860.1"/>
    <property type="molecule type" value="Genomic_DNA"/>
</dbReference>
<protein>
    <recommendedName>
        <fullName evidence="9">Sec-independent protein translocase protein TatA</fullName>
    </recommendedName>
</protein>
<dbReference type="AlphaFoldDB" id="A0A0A0M9W0"/>
<keyword evidence="7 9" id="KW-0811">Translocation</keyword>
<feature type="transmembrane region" description="Helical" evidence="9">
    <location>
        <begin position="6"/>
        <end position="22"/>
    </location>
</feature>
<evidence type="ECO:0000256" key="7">
    <source>
        <dbReference type="ARBA" id="ARBA00023010"/>
    </source>
</evidence>
<evidence type="ECO:0000256" key="5">
    <source>
        <dbReference type="ARBA" id="ARBA00022927"/>
    </source>
</evidence>
<gene>
    <name evidence="9" type="primary">tatA</name>
    <name evidence="11" type="ORF">N791_00055</name>
</gene>
<evidence type="ECO:0000256" key="1">
    <source>
        <dbReference type="ARBA" id="ARBA00004162"/>
    </source>
</evidence>
<dbReference type="InterPro" id="IPR006312">
    <property type="entry name" value="TatA/E"/>
</dbReference>
<dbReference type="Pfam" id="PF02416">
    <property type="entry name" value="TatA_B_E"/>
    <property type="match status" value="1"/>
</dbReference>
<evidence type="ECO:0000313" key="12">
    <source>
        <dbReference type="Proteomes" id="UP000030003"/>
    </source>
</evidence>